<dbReference type="NCBIfam" id="NF003467">
    <property type="entry name" value="PRK05092.1"/>
    <property type="match status" value="1"/>
</dbReference>
<dbReference type="Proteomes" id="UP000305888">
    <property type="component" value="Chromosome"/>
</dbReference>
<organism evidence="10 11">
    <name type="scientific">Paroceanicella profunda</name>
    <dbReference type="NCBI Taxonomy" id="2579971"/>
    <lineage>
        <taxon>Bacteria</taxon>
        <taxon>Pseudomonadati</taxon>
        <taxon>Pseudomonadota</taxon>
        <taxon>Alphaproteobacteria</taxon>
        <taxon>Rhodobacterales</taxon>
        <taxon>Paracoccaceae</taxon>
        <taxon>Paroceanicella</taxon>
    </lineage>
</organism>
<dbReference type="EC" id="3.1.4.-" evidence="7"/>
<dbReference type="PANTHER" id="PTHR47320:SF1">
    <property type="entry name" value="BIFUNCTIONAL URIDYLYLTRANSFERASE_URIDYLYL-REMOVING ENZYME"/>
    <property type="match status" value="1"/>
</dbReference>
<dbReference type="PROSITE" id="PS51831">
    <property type="entry name" value="HD"/>
    <property type="match status" value="1"/>
</dbReference>
<dbReference type="AlphaFoldDB" id="A0A5B8FIQ2"/>
<dbReference type="InterPro" id="IPR006674">
    <property type="entry name" value="HD_domain"/>
</dbReference>
<keyword evidence="6 7" id="KW-0511">Multifunctional enzyme</keyword>
<dbReference type="Pfam" id="PF01966">
    <property type="entry name" value="HD"/>
    <property type="match status" value="1"/>
</dbReference>
<sequence>MDSALSTRRRAASVPSEADHAADGLPLILPAGEIIDMPALARAIEAAAGTPGAAEARSACVALLRAAKEEAHAAIAAALEARPFAGPEAASSYAWVADRIVSLTISTVQERLHPLPNPTACERMAVLAVGGYGRAEMAPFSDVDLLFLTPYKQTPWGESVIESVLYILWDLKLKIGHSVRTVDDCLRLGREDITIRTALLEQRFLMGDRTLADTLDDRLWKELFSRTGPDFVEAKLGERGERHRRQGGSRYLVEPNVKEGKGGLRDLQTLYWIAKYLYHADTPEELVEKGVFAEDEVATFNEAEGFLWTVRCHLHLISGRAVEQLTFDMQVEIAERLGFTDTLGRRAVENFMQVYFTHALQVGELTRIFCAMLEAQHVKSRPPLGPRLRRAFGFGRNVLPEEFRERDGRVDFAEGIDIAAEPILMLRIFQVSLNVGMLIHPAAFRALANNLDGIETLRETPEANEIFLDLLLNTNNPERALRRLNETGALGAFMPEFGHIVALMQFNMYHHYTVDEHTIQAVSFLSRIERGEMKVEVPLASDIMRQGLEREVIYLALLLHDIGKGRPGDHSEVGAAIARVVCPRLGCDAVTTESVEWLVRHHLLMSDVAQRRDISDPRTVQDFARIVQTPERLRKLYVLTVCDIMAVGPGTWNNWKGQLLRQLYDATRAYITGDADPLSRRDRVAEAKAALVAEYSKHTGPEAVEEELERHYPSYWLGFDTETQLLFALMDEDILPDEIYSQVIPDPERDATKVAFYMEDHPGIFSRIAGALALAGANVVDARCFTTTDGYVTSAFWVQDNQGKPYEKSRLDRLRRSVERTLKGEVIAGEEFKVKDKVKRRVKDFTVPTQVIFDNDGSEIYTIIEVSARDRPGLLYDLTRILSGLGISIASAVVATYGEQAVDVFYVKDLFGLKLHSEPKRRSIEARLRAAIEGNGSSA</sequence>
<dbReference type="InterPro" id="IPR003607">
    <property type="entry name" value="HD/PDEase_dom"/>
</dbReference>
<comment type="caution">
    <text evidence="7">Lacks conserved residue(s) required for the propagation of feature annotation.</text>
</comment>
<dbReference type="Gene3D" id="3.30.460.10">
    <property type="entry name" value="Beta Polymerase, domain 2"/>
    <property type="match status" value="1"/>
</dbReference>
<keyword evidence="4 7" id="KW-0378">Hydrolase</keyword>
<dbReference type="InterPro" id="IPR013546">
    <property type="entry name" value="PII_UdlTrfase/GS_AdlTrfase"/>
</dbReference>
<dbReference type="SMART" id="SM00471">
    <property type="entry name" value="HDc"/>
    <property type="match status" value="1"/>
</dbReference>
<dbReference type="InterPro" id="IPR043519">
    <property type="entry name" value="NT_sf"/>
</dbReference>
<dbReference type="OrthoDB" id="9758038at2"/>
<evidence type="ECO:0000313" key="10">
    <source>
        <dbReference type="EMBL" id="QDL93497.1"/>
    </source>
</evidence>
<evidence type="ECO:0000313" key="11">
    <source>
        <dbReference type="Proteomes" id="UP000305888"/>
    </source>
</evidence>
<dbReference type="Gene3D" id="1.10.3090.10">
    <property type="entry name" value="cca-adding enzyme, domain 2"/>
    <property type="match status" value="1"/>
</dbReference>
<dbReference type="GO" id="GO:0006808">
    <property type="term" value="P:regulation of nitrogen utilization"/>
    <property type="evidence" value="ECO:0007669"/>
    <property type="project" value="UniProtKB-UniRule"/>
</dbReference>
<evidence type="ECO:0000259" key="8">
    <source>
        <dbReference type="PROSITE" id="PS51671"/>
    </source>
</evidence>
<dbReference type="NCBIfam" id="TIGR01693">
    <property type="entry name" value="UTase_glnD"/>
    <property type="match status" value="1"/>
</dbReference>
<proteinExistence type="inferred from homology"/>
<comment type="similarity">
    <text evidence="7">Belongs to the GlnD family.</text>
</comment>
<feature type="domain" description="ACT" evidence="8">
    <location>
        <begin position="753"/>
        <end position="829"/>
    </location>
</feature>
<dbReference type="EMBL" id="CP040818">
    <property type="protein sequence ID" value="QDL93497.1"/>
    <property type="molecule type" value="Genomic_DNA"/>
</dbReference>
<comment type="domain">
    <text evidence="7">Has four distinct domains: an N-terminal nucleotidyltransferase (NT) domain responsible for UTase activity, a central HD domain that encodes UR activity, and two C-terminal ACT domains that seem to have a role in glutamine sensing.</text>
</comment>
<accession>A0A5B8FIQ2</accession>
<dbReference type="KEGG" id="ppru:FDP22_17930"/>
<dbReference type="InterPro" id="IPR010043">
    <property type="entry name" value="UTase/UR"/>
</dbReference>
<dbReference type="CDD" id="cd05401">
    <property type="entry name" value="NT_GlnE_GlnD_like"/>
    <property type="match status" value="1"/>
</dbReference>
<keyword evidence="11" id="KW-1185">Reference proteome</keyword>
<evidence type="ECO:0000256" key="4">
    <source>
        <dbReference type="ARBA" id="ARBA00022801"/>
    </source>
</evidence>
<evidence type="ECO:0000256" key="2">
    <source>
        <dbReference type="ARBA" id="ARBA00022695"/>
    </source>
</evidence>
<dbReference type="GO" id="GO:0008773">
    <property type="term" value="F:[protein-PII] uridylyltransferase activity"/>
    <property type="evidence" value="ECO:0007669"/>
    <property type="project" value="UniProtKB-UniRule"/>
</dbReference>
<dbReference type="PROSITE" id="PS51671">
    <property type="entry name" value="ACT"/>
    <property type="match status" value="2"/>
</dbReference>
<dbReference type="InterPro" id="IPR045865">
    <property type="entry name" value="ACT-like_dom_sf"/>
</dbReference>
<dbReference type="InterPro" id="IPR002912">
    <property type="entry name" value="ACT_dom"/>
</dbReference>
<dbReference type="SUPFAM" id="SSF81301">
    <property type="entry name" value="Nucleotidyltransferase"/>
    <property type="match status" value="1"/>
</dbReference>
<dbReference type="EC" id="2.7.7.59" evidence="7"/>
<dbReference type="SUPFAM" id="SSF81891">
    <property type="entry name" value="Poly A polymerase C-terminal region-like"/>
    <property type="match status" value="1"/>
</dbReference>
<dbReference type="GO" id="GO:0008081">
    <property type="term" value="F:phosphoric diester hydrolase activity"/>
    <property type="evidence" value="ECO:0007669"/>
    <property type="project" value="UniProtKB-UniRule"/>
</dbReference>
<dbReference type="Pfam" id="PF01842">
    <property type="entry name" value="ACT"/>
    <property type="match status" value="2"/>
</dbReference>
<keyword evidence="1 7" id="KW-0808">Transferase</keyword>
<evidence type="ECO:0000256" key="7">
    <source>
        <dbReference type="HAMAP-Rule" id="MF_00277"/>
    </source>
</evidence>
<name>A0A5B8FIQ2_9RHOB</name>
<dbReference type="CDD" id="cd04899">
    <property type="entry name" value="ACT_ACR-UUR-like_2"/>
    <property type="match status" value="1"/>
</dbReference>
<feature type="region of interest" description="Uridylyltransferase" evidence="7">
    <location>
        <begin position="1"/>
        <end position="398"/>
    </location>
</feature>
<evidence type="ECO:0000256" key="1">
    <source>
        <dbReference type="ARBA" id="ARBA00022679"/>
    </source>
</evidence>
<dbReference type="CDD" id="cd04900">
    <property type="entry name" value="ACT_UUR-like_1"/>
    <property type="match status" value="1"/>
</dbReference>
<feature type="domain" description="ACT" evidence="8">
    <location>
        <begin position="863"/>
        <end position="939"/>
    </location>
</feature>
<evidence type="ECO:0000256" key="6">
    <source>
        <dbReference type="ARBA" id="ARBA00023268"/>
    </source>
</evidence>
<reference evidence="10 11" key="1">
    <citation type="submission" date="2019-06" db="EMBL/GenBank/DDBJ databases">
        <title>Genome sequence of Rhodobacteraceae bacterium D4M1.</title>
        <authorList>
            <person name="Cao J."/>
        </authorList>
    </citation>
    <scope>NUCLEOTIDE SEQUENCE [LARGE SCALE GENOMIC DNA]</scope>
    <source>
        <strain evidence="10 11">D4M1</strain>
    </source>
</reference>
<dbReference type="SUPFAM" id="SSF81593">
    <property type="entry name" value="Nucleotidyltransferase substrate binding subunit/domain"/>
    <property type="match status" value="1"/>
</dbReference>
<dbReference type="CDD" id="cd00077">
    <property type="entry name" value="HDc"/>
    <property type="match status" value="1"/>
</dbReference>
<evidence type="ECO:0000259" key="9">
    <source>
        <dbReference type="PROSITE" id="PS51831"/>
    </source>
</evidence>
<keyword evidence="2 7" id="KW-0548">Nucleotidyltransferase</keyword>
<evidence type="ECO:0000256" key="5">
    <source>
        <dbReference type="ARBA" id="ARBA00022842"/>
    </source>
</evidence>
<dbReference type="PANTHER" id="PTHR47320">
    <property type="entry name" value="BIFUNCTIONAL URIDYLYLTRANSFERASE/URIDYLYL-REMOVING ENZYME"/>
    <property type="match status" value="1"/>
</dbReference>
<dbReference type="SUPFAM" id="SSF55021">
    <property type="entry name" value="ACT-like"/>
    <property type="match status" value="2"/>
</dbReference>
<comment type="catalytic activity">
    <reaction evidence="7">
        <text>[protein-PII]-L-tyrosine + UTP = [protein-PII]-uridylyl-L-tyrosine + diphosphate</text>
        <dbReference type="Rhea" id="RHEA:13673"/>
        <dbReference type="Rhea" id="RHEA-COMP:12147"/>
        <dbReference type="Rhea" id="RHEA-COMP:12148"/>
        <dbReference type="ChEBI" id="CHEBI:33019"/>
        <dbReference type="ChEBI" id="CHEBI:46398"/>
        <dbReference type="ChEBI" id="CHEBI:46858"/>
        <dbReference type="ChEBI" id="CHEBI:90602"/>
        <dbReference type="EC" id="2.7.7.59"/>
    </reaction>
</comment>
<dbReference type="Pfam" id="PF08335">
    <property type="entry name" value="GlnD_UR_UTase"/>
    <property type="match status" value="1"/>
</dbReference>
<comment type="activity regulation">
    <text evidence="7">Uridylyltransferase (UTase) activity is inhibited by glutamine, while glutamine activates uridylyl-removing (UR) activity.</text>
</comment>
<gene>
    <name evidence="7" type="primary">glnD</name>
    <name evidence="10" type="ORF">FDP22_17930</name>
</gene>
<keyword evidence="3" id="KW-0677">Repeat</keyword>
<dbReference type="PIRSF" id="PIRSF006288">
    <property type="entry name" value="PII_uridyltransf"/>
    <property type="match status" value="1"/>
</dbReference>
<evidence type="ECO:0000256" key="3">
    <source>
        <dbReference type="ARBA" id="ARBA00022737"/>
    </source>
</evidence>
<protein>
    <recommendedName>
        <fullName evidence="7">Bifunctional uridylyltransferase/uridylyl-removing enzyme</fullName>
        <shortName evidence="7">UTase/UR</shortName>
    </recommendedName>
    <alternativeName>
        <fullName evidence="7">Bifunctional [protein-PII] modification enzyme</fullName>
    </alternativeName>
    <alternativeName>
        <fullName evidence="7">Bifunctional nitrogen sensor protein</fullName>
    </alternativeName>
    <domain>
        <recommendedName>
            <fullName evidence="7">[Protein-PII] uridylyltransferase</fullName>
            <shortName evidence="7">PII uridylyltransferase</shortName>
            <shortName evidence="7">UTase</shortName>
            <ecNumber evidence="7">2.7.7.59</ecNumber>
        </recommendedName>
    </domain>
    <domain>
        <recommendedName>
            <fullName evidence="7">[Protein-PII]-UMP uridylyl-removing enzyme</fullName>
            <shortName evidence="7">UR</shortName>
            <ecNumber evidence="7">3.1.4.-</ecNumber>
        </recommendedName>
    </domain>
</protein>
<comment type="function">
    <text evidence="7">Modifies, by uridylylation and deuridylylation, the PII regulatory proteins (GlnB and homologs), in response to the nitrogen status of the cell that GlnD senses through the glutamine level. Under low glutamine levels, catalyzes the conversion of the PII proteins and UTP to PII-UMP and PPi, while under higher glutamine levels, GlnD hydrolyzes PII-UMP to PII and UMP (deuridylylation). Thus, controls uridylylation state and activity of the PII proteins, and plays an important role in the regulation of nitrogen metabolism.</text>
</comment>
<keyword evidence="5 7" id="KW-0460">Magnesium</keyword>
<comment type="catalytic activity">
    <reaction evidence="7">
        <text>[protein-PII]-uridylyl-L-tyrosine + H2O = [protein-PII]-L-tyrosine + UMP + H(+)</text>
        <dbReference type="Rhea" id="RHEA:48600"/>
        <dbReference type="Rhea" id="RHEA-COMP:12147"/>
        <dbReference type="Rhea" id="RHEA-COMP:12148"/>
        <dbReference type="ChEBI" id="CHEBI:15377"/>
        <dbReference type="ChEBI" id="CHEBI:15378"/>
        <dbReference type="ChEBI" id="CHEBI:46858"/>
        <dbReference type="ChEBI" id="CHEBI:57865"/>
        <dbReference type="ChEBI" id="CHEBI:90602"/>
    </reaction>
</comment>
<dbReference type="HAMAP" id="MF_00277">
    <property type="entry name" value="PII_uridylyl_transf"/>
    <property type="match status" value="1"/>
</dbReference>
<dbReference type="Gene3D" id="3.30.70.260">
    <property type="match status" value="1"/>
</dbReference>
<feature type="domain" description="HD" evidence="9">
    <location>
        <begin position="514"/>
        <end position="636"/>
    </location>
</feature>
<comment type="cofactor">
    <cofactor evidence="7">
        <name>Mg(2+)</name>
        <dbReference type="ChEBI" id="CHEBI:18420"/>
    </cofactor>
</comment>